<dbReference type="SUPFAM" id="SSF50978">
    <property type="entry name" value="WD40 repeat-like"/>
    <property type="match status" value="2"/>
</dbReference>
<feature type="repeat" description="WD" evidence="5">
    <location>
        <begin position="964"/>
        <end position="996"/>
    </location>
</feature>
<keyword evidence="10" id="KW-1185">Reference proteome</keyword>
<dbReference type="PROSITE" id="PS50082">
    <property type="entry name" value="WD_REPEATS_2"/>
    <property type="match status" value="12"/>
</dbReference>
<dbReference type="Gene3D" id="3.30.200.20">
    <property type="entry name" value="Phosphorylase Kinase, domain 1"/>
    <property type="match status" value="1"/>
</dbReference>
<dbReference type="SUPFAM" id="SSF52540">
    <property type="entry name" value="P-loop containing nucleoside triphosphate hydrolases"/>
    <property type="match status" value="1"/>
</dbReference>
<dbReference type="PRINTS" id="PR00320">
    <property type="entry name" value="GPROTEINBRPT"/>
</dbReference>
<evidence type="ECO:0000313" key="9">
    <source>
        <dbReference type="EMBL" id="AKT44055.1"/>
    </source>
</evidence>
<reference evidence="9 10" key="1">
    <citation type="submission" date="2015-07" db="EMBL/GenBank/DDBJ databases">
        <title>Genome analysis of myxobacterium Chondromyces crocatus Cm c5 reveals a high potential for natural compound synthesis and the genetic basis for the loss of fruiting body formation.</title>
        <authorList>
            <person name="Zaburannyi N."/>
            <person name="Bunk B."/>
            <person name="Maier J."/>
            <person name="Overmann J."/>
            <person name="Mueller R."/>
        </authorList>
    </citation>
    <scope>NUCLEOTIDE SEQUENCE [LARGE SCALE GENOMIC DNA]</scope>
    <source>
        <strain evidence="9 10">Cm c5</strain>
    </source>
</reference>
<accession>A0A0K1ET24</accession>
<dbReference type="PROSITE" id="PS00108">
    <property type="entry name" value="PROTEIN_KINASE_ST"/>
    <property type="match status" value="1"/>
</dbReference>
<dbReference type="PATRIC" id="fig|52.7.peg.9113"/>
<dbReference type="STRING" id="52.CMC5_082930"/>
<dbReference type="GO" id="GO:0004672">
    <property type="term" value="F:protein kinase activity"/>
    <property type="evidence" value="ECO:0007669"/>
    <property type="project" value="InterPro"/>
</dbReference>
<dbReference type="Proteomes" id="UP000067626">
    <property type="component" value="Chromosome"/>
</dbReference>
<evidence type="ECO:0000256" key="4">
    <source>
        <dbReference type="ARBA" id="ARBA00022840"/>
    </source>
</evidence>
<dbReference type="InterPro" id="IPR017441">
    <property type="entry name" value="Protein_kinase_ATP_BS"/>
</dbReference>
<feature type="repeat" description="WD" evidence="5">
    <location>
        <begin position="1091"/>
        <end position="1132"/>
    </location>
</feature>
<evidence type="ECO:0000256" key="1">
    <source>
        <dbReference type="ARBA" id="ARBA00022574"/>
    </source>
</evidence>
<evidence type="ECO:0000256" key="2">
    <source>
        <dbReference type="ARBA" id="ARBA00022737"/>
    </source>
</evidence>
<dbReference type="CDD" id="cd14014">
    <property type="entry name" value="STKc_PknB_like"/>
    <property type="match status" value="1"/>
</dbReference>
<feature type="repeat" description="WD" evidence="5">
    <location>
        <begin position="1393"/>
        <end position="1425"/>
    </location>
</feature>
<dbReference type="SMART" id="SM00220">
    <property type="entry name" value="S_TKc"/>
    <property type="match status" value="1"/>
</dbReference>
<dbReference type="InterPro" id="IPR011009">
    <property type="entry name" value="Kinase-like_dom_sf"/>
</dbReference>
<proteinExistence type="predicted"/>
<evidence type="ECO:0000256" key="3">
    <source>
        <dbReference type="ARBA" id="ARBA00022741"/>
    </source>
</evidence>
<feature type="repeat" description="WD" evidence="5">
    <location>
        <begin position="1267"/>
        <end position="1299"/>
    </location>
</feature>
<keyword evidence="1 5" id="KW-0853">WD repeat</keyword>
<evidence type="ECO:0000259" key="8">
    <source>
        <dbReference type="PROSITE" id="PS50011"/>
    </source>
</evidence>
<evidence type="ECO:0000256" key="7">
    <source>
        <dbReference type="SAM" id="MobiDB-lite"/>
    </source>
</evidence>
<dbReference type="SUPFAM" id="SSF56112">
    <property type="entry name" value="Protein kinase-like (PK-like)"/>
    <property type="match status" value="1"/>
</dbReference>
<keyword evidence="2" id="KW-0677">Repeat</keyword>
<feature type="region of interest" description="Disordered" evidence="7">
    <location>
        <begin position="1"/>
        <end position="61"/>
    </location>
</feature>
<dbReference type="PANTHER" id="PTHR19848:SF8">
    <property type="entry name" value="F-BOX AND WD REPEAT DOMAIN CONTAINING 7"/>
    <property type="match status" value="1"/>
</dbReference>
<organism evidence="9 10">
    <name type="scientific">Chondromyces crocatus</name>
    <dbReference type="NCBI Taxonomy" id="52"/>
    <lineage>
        <taxon>Bacteria</taxon>
        <taxon>Pseudomonadati</taxon>
        <taxon>Myxococcota</taxon>
        <taxon>Polyangia</taxon>
        <taxon>Polyangiales</taxon>
        <taxon>Polyangiaceae</taxon>
        <taxon>Chondromyces</taxon>
    </lineage>
</organism>
<dbReference type="InterPro" id="IPR000719">
    <property type="entry name" value="Prot_kinase_dom"/>
</dbReference>
<feature type="repeat" description="WD" evidence="5">
    <location>
        <begin position="1309"/>
        <end position="1341"/>
    </location>
</feature>
<name>A0A0K1ET24_CHOCO</name>
<dbReference type="Pfam" id="PF20703">
    <property type="entry name" value="nSTAND1"/>
    <property type="match status" value="1"/>
</dbReference>
<evidence type="ECO:0000256" key="6">
    <source>
        <dbReference type="PROSITE-ProRule" id="PRU10141"/>
    </source>
</evidence>
<dbReference type="InterPro" id="IPR015943">
    <property type="entry name" value="WD40/YVTN_repeat-like_dom_sf"/>
</dbReference>
<dbReference type="InterPro" id="IPR020472">
    <property type="entry name" value="WD40_PAC1"/>
</dbReference>
<keyword evidence="4 6" id="KW-0067">ATP-binding</keyword>
<dbReference type="Gene3D" id="3.40.50.300">
    <property type="entry name" value="P-loop containing nucleotide triphosphate hydrolases"/>
    <property type="match status" value="1"/>
</dbReference>
<dbReference type="InterPro" id="IPR036322">
    <property type="entry name" value="WD40_repeat_dom_sf"/>
</dbReference>
<dbReference type="Gene3D" id="2.130.10.10">
    <property type="entry name" value="YVTN repeat-like/Quinoprotein amine dehydrogenase"/>
    <property type="match status" value="4"/>
</dbReference>
<dbReference type="InterPro" id="IPR008271">
    <property type="entry name" value="Ser/Thr_kinase_AS"/>
</dbReference>
<evidence type="ECO:0000256" key="5">
    <source>
        <dbReference type="PROSITE-ProRule" id="PRU00221"/>
    </source>
</evidence>
<dbReference type="InterPro" id="IPR049052">
    <property type="entry name" value="nSTAND1"/>
</dbReference>
<feature type="repeat" description="WD" evidence="5">
    <location>
        <begin position="1142"/>
        <end position="1173"/>
    </location>
</feature>
<protein>
    <recommendedName>
        <fullName evidence="8">Protein kinase domain-containing protein</fullName>
    </recommendedName>
</protein>
<feature type="repeat" description="WD" evidence="5">
    <location>
        <begin position="1225"/>
        <end position="1257"/>
    </location>
</feature>
<feature type="compositionally biased region" description="Low complexity" evidence="7">
    <location>
        <begin position="22"/>
        <end position="33"/>
    </location>
</feature>
<dbReference type="PROSITE" id="PS00107">
    <property type="entry name" value="PROTEIN_KINASE_ATP"/>
    <property type="match status" value="1"/>
</dbReference>
<dbReference type="OrthoDB" id="9765809at2"/>
<dbReference type="Pfam" id="PF00400">
    <property type="entry name" value="WD40"/>
    <property type="match status" value="13"/>
</dbReference>
<dbReference type="PANTHER" id="PTHR19848">
    <property type="entry name" value="WD40 REPEAT PROTEIN"/>
    <property type="match status" value="1"/>
</dbReference>
<sequence length="1566" mass="169565">MSDAPRAASVALFESASSPEGDATQPAPQADAASLPDTLERPPTLEAPPPPALPATAPSPGTKLKHYELIRKLGEGGMGVVHLARDTKLGRLVAIKMLLQHTRHSAHRFLVEARATARCKHENIVVIHEVDEHEAHPYMVLEHLEGVTLRTWMEQRGTSTRSATRDADETLPARLSATIAIDLIIPVVRALGCAHEQGIVHRDLKPENIILSDAGPVKVLDFGIATRLATDTTPASARALLDDDQGPVGTWLYMAPEQWLNHDVDHRADFWAVGMMLHELLAGAHPLWPLRPDRLAQVVDASIPMPSIREVRPDLGPLCAVIERCLEKDRTARYTSARELLADLETLRLAPSPQRSTHVSSPFTGLAAFQEADAAWFFGRDTELGACLARLRRQPLVTIAGPSGAGKSSFVRAGIIPALKRSGETWDALVLRPGARPLTALAETSWQLLEAPGGTERDPTQTAAQLEEHAAILQREPGYLGAMLRAHCRKHRSRVLLFIDQFEELYTLGADATTRRAFLACTAGVADEASSPLRVVLAMRSDFLDCVTEDRQFLDEMSRGLAFLPLIDHRGLREALTRPLAALGARFESEALVESMLDALGGTRSPLPLLQFTAAKLWDTCDPEQRVITQASYDQIGGVAGALSAHADAVLDGLPAQERRLVRGVLLRLVTPERTRAVVRLDELRDLATDAEKEHAPDTIDRIVQHLADARLLSIEGSADAHSATVELVHESLVERWPRLDRWLDESAQDARFLARLRITAQQWEASGEAEGLLWREQSALEARTFSTRKRAEGDHRPLGIGSLEQRYLEAVEQLDARAQRRRLGVMLGAVTTIALVAAVVSWLAVRASNEASRATQEAARAQVTARRARNAARIAGATRFLSQEDHTQALALLREVEPPEIPHDWSRLAQLALQRGVSRVLVSTRSYVSEVAWSPDGHRVAAGLSDGTLGLWSTDATGTPTILAKQAGPIHALAWSPDGQRLATASADATVRVWSAAAGVDGRGPMVLRGHTDWVTAVAWSPDGTRLVSASRDGVRMWHADDTSLPVVFFPDVPATSVAWSPSGDQIACGFPDRSVRVWRADGSGTALLLQGHDGGVTRVAWSPDGLRLLGGSMDGTLRIWSSADGSAQRILRAHEPSTSPMMHAHGILSAAWSPDGRRVAAGAIDGTVRIWPEDGRGEPQIFWMGSEPVVSLQFSPDGQQLLAAAYKSFQIWTLSAHKQPVTLRGHPRGRLPVAWSARTNRIVIGSSDGIARIWNADGSGEPLVLRGHEGAIQGVAFSPDGQRVATGSDDRTLRLWNADGSGEPLVLRGHERAVYTVAFSPDGQRVATGSDDRTLRLWNADGSGEPLVLRGHEGVIQGVAFGPDGQRVATGSDDHTVRLWNADGAGEPRVLRAHREGVYAVAFSPDGRRLLTGAADHTARIWNADGTGAPLVLSGQWVSSAAWSPDGQHIVTGSGAMTVRVRRADGTGEPFFLQLDNPVTGVAFSPDGQRIVTATTDGLARIWEDLIPLRGLDDPILWTATDYCMPATQRMEDLDVPEDVAHADEQACIQRVAATRGNARNADQ</sequence>
<dbReference type="InterPro" id="IPR001680">
    <property type="entry name" value="WD40_rpt"/>
</dbReference>
<dbReference type="KEGG" id="ccro:CMC5_082930"/>
<gene>
    <name evidence="9" type="ORF">CMC5_082930</name>
</gene>
<feature type="repeat" description="WD" evidence="5">
    <location>
        <begin position="1057"/>
        <end position="1080"/>
    </location>
</feature>
<feature type="domain" description="Protein kinase" evidence="8">
    <location>
        <begin position="67"/>
        <end position="347"/>
    </location>
</feature>
<dbReference type="SMART" id="SM00320">
    <property type="entry name" value="WD40"/>
    <property type="match status" value="14"/>
</dbReference>
<dbReference type="CDD" id="cd00200">
    <property type="entry name" value="WD40"/>
    <property type="match status" value="2"/>
</dbReference>
<dbReference type="PROSITE" id="PS50011">
    <property type="entry name" value="PROTEIN_KINASE_DOM"/>
    <property type="match status" value="1"/>
</dbReference>
<dbReference type="RefSeq" id="WP_050435448.1">
    <property type="nucleotide sequence ID" value="NZ_CP012159.1"/>
</dbReference>
<dbReference type="InterPro" id="IPR027417">
    <property type="entry name" value="P-loop_NTPase"/>
</dbReference>
<feature type="repeat" description="WD" evidence="5">
    <location>
        <begin position="1009"/>
        <end position="1035"/>
    </location>
</feature>
<dbReference type="PROSITE" id="PS50294">
    <property type="entry name" value="WD_REPEATS_REGION"/>
    <property type="match status" value="11"/>
</dbReference>
<feature type="repeat" description="WD" evidence="5">
    <location>
        <begin position="922"/>
        <end position="954"/>
    </location>
</feature>
<dbReference type="GO" id="GO:0005524">
    <property type="term" value="F:ATP binding"/>
    <property type="evidence" value="ECO:0007669"/>
    <property type="project" value="UniProtKB-UniRule"/>
</dbReference>
<feature type="repeat" description="WD" evidence="5">
    <location>
        <begin position="1474"/>
        <end position="1506"/>
    </location>
</feature>
<dbReference type="EMBL" id="CP012159">
    <property type="protein sequence ID" value="AKT44055.1"/>
    <property type="molecule type" value="Genomic_DNA"/>
</dbReference>
<feature type="repeat" description="WD" evidence="5">
    <location>
        <begin position="1351"/>
        <end position="1383"/>
    </location>
</feature>
<keyword evidence="3 6" id="KW-0547">Nucleotide-binding</keyword>
<dbReference type="Pfam" id="PF00069">
    <property type="entry name" value="Pkinase"/>
    <property type="match status" value="1"/>
</dbReference>
<feature type="binding site" evidence="6">
    <location>
        <position position="96"/>
    </location>
    <ligand>
        <name>ATP</name>
        <dbReference type="ChEBI" id="CHEBI:30616"/>
    </ligand>
</feature>
<evidence type="ECO:0000313" key="10">
    <source>
        <dbReference type="Proteomes" id="UP000067626"/>
    </source>
</evidence>
<dbReference type="Gene3D" id="1.10.510.10">
    <property type="entry name" value="Transferase(Phosphotransferase) domain 1"/>
    <property type="match status" value="1"/>
</dbReference>